<feature type="modified residue" description="4-aspartylphosphate" evidence="2">
    <location>
        <position position="58"/>
    </location>
</feature>
<dbReference type="SUPFAM" id="SSF52172">
    <property type="entry name" value="CheY-like"/>
    <property type="match status" value="1"/>
</dbReference>
<feature type="domain" description="Response regulatory" evidence="3">
    <location>
        <begin position="6"/>
        <end position="123"/>
    </location>
</feature>
<dbReference type="Pfam" id="PF04397">
    <property type="entry name" value="LytTR"/>
    <property type="match status" value="1"/>
</dbReference>
<accession>A0A501X1X9</accession>
<evidence type="ECO:0000313" key="5">
    <source>
        <dbReference type="EMBL" id="TPE54482.1"/>
    </source>
</evidence>
<evidence type="ECO:0000259" key="3">
    <source>
        <dbReference type="PROSITE" id="PS50110"/>
    </source>
</evidence>
<dbReference type="Pfam" id="PF00072">
    <property type="entry name" value="Response_reg"/>
    <property type="match status" value="1"/>
</dbReference>
<dbReference type="Proteomes" id="UP000315901">
    <property type="component" value="Unassembled WGS sequence"/>
</dbReference>
<dbReference type="PANTHER" id="PTHR37299">
    <property type="entry name" value="TRANSCRIPTIONAL REGULATOR-RELATED"/>
    <property type="match status" value="1"/>
</dbReference>
<dbReference type="GO" id="GO:0000156">
    <property type="term" value="F:phosphorelay response regulator activity"/>
    <property type="evidence" value="ECO:0007669"/>
    <property type="project" value="InterPro"/>
</dbReference>
<dbReference type="InterPro" id="IPR007492">
    <property type="entry name" value="LytTR_DNA-bd_dom"/>
</dbReference>
<proteinExistence type="predicted"/>
<evidence type="ECO:0000256" key="1">
    <source>
        <dbReference type="ARBA" id="ARBA00023012"/>
    </source>
</evidence>
<dbReference type="InterPro" id="IPR046947">
    <property type="entry name" value="LytR-like"/>
</dbReference>
<keyword evidence="6" id="KW-1185">Reference proteome</keyword>
<dbReference type="PROSITE" id="PS50930">
    <property type="entry name" value="HTH_LYTTR"/>
    <property type="match status" value="1"/>
</dbReference>
<evidence type="ECO:0000256" key="2">
    <source>
        <dbReference type="PROSITE-ProRule" id="PRU00169"/>
    </source>
</evidence>
<keyword evidence="2" id="KW-0597">Phosphoprotein</keyword>
<dbReference type="Gene3D" id="2.40.50.1020">
    <property type="entry name" value="LytTr DNA-binding domain"/>
    <property type="match status" value="1"/>
</dbReference>
<dbReference type="InterPro" id="IPR001789">
    <property type="entry name" value="Sig_transdc_resp-reg_receiver"/>
</dbReference>
<dbReference type="RefSeq" id="WP_140587434.1">
    <property type="nucleotide sequence ID" value="NZ_VFRR01000005.1"/>
</dbReference>
<dbReference type="GO" id="GO:0003677">
    <property type="term" value="F:DNA binding"/>
    <property type="evidence" value="ECO:0007669"/>
    <property type="project" value="InterPro"/>
</dbReference>
<feature type="domain" description="HTH LytTR-type" evidence="4">
    <location>
        <begin position="156"/>
        <end position="258"/>
    </location>
</feature>
<dbReference type="EMBL" id="VFRR01000005">
    <property type="protein sequence ID" value="TPE54482.1"/>
    <property type="molecule type" value="Genomic_DNA"/>
</dbReference>
<dbReference type="PANTHER" id="PTHR37299:SF1">
    <property type="entry name" value="STAGE 0 SPORULATION PROTEIN A HOMOLOG"/>
    <property type="match status" value="1"/>
</dbReference>
<name>A0A501X1X9_9GAMM</name>
<dbReference type="InterPro" id="IPR011006">
    <property type="entry name" value="CheY-like_superfamily"/>
</dbReference>
<gene>
    <name evidence="5" type="ORF">FJM67_04265</name>
</gene>
<dbReference type="Gene3D" id="3.40.50.2300">
    <property type="match status" value="1"/>
</dbReference>
<reference evidence="5 6" key="1">
    <citation type="submission" date="2019-06" db="EMBL/GenBank/DDBJ databases">
        <title>A novel bacterium of genus Marinomonas, isolated from coastal sand.</title>
        <authorList>
            <person name="Huang H."/>
            <person name="Mo K."/>
            <person name="Hu Y."/>
        </authorList>
    </citation>
    <scope>NUCLEOTIDE SEQUENCE [LARGE SCALE GENOMIC DNA]</scope>
    <source>
        <strain evidence="5 6">HB171799</strain>
    </source>
</reference>
<dbReference type="PROSITE" id="PS50110">
    <property type="entry name" value="RESPONSE_REGULATORY"/>
    <property type="match status" value="1"/>
</dbReference>
<dbReference type="OrthoDB" id="236568at2"/>
<keyword evidence="1" id="KW-0902">Two-component regulatory system</keyword>
<organism evidence="5 6">
    <name type="scientific">Maribrevibacterium harenarium</name>
    <dbReference type="NCBI Taxonomy" id="2589817"/>
    <lineage>
        <taxon>Bacteria</taxon>
        <taxon>Pseudomonadati</taxon>
        <taxon>Pseudomonadota</taxon>
        <taxon>Gammaproteobacteria</taxon>
        <taxon>Oceanospirillales</taxon>
        <taxon>Oceanospirillaceae</taxon>
        <taxon>Maribrevibacterium</taxon>
    </lineage>
</organism>
<protein>
    <submittedName>
        <fullName evidence="5">Response regulator transcription factor</fullName>
    </submittedName>
</protein>
<evidence type="ECO:0000313" key="6">
    <source>
        <dbReference type="Proteomes" id="UP000315901"/>
    </source>
</evidence>
<comment type="caution">
    <text evidence="5">The sequence shown here is derived from an EMBL/GenBank/DDBJ whole genome shotgun (WGS) entry which is preliminary data.</text>
</comment>
<dbReference type="SMART" id="SM00448">
    <property type="entry name" value="REC"/>
    <property type="match status" value="1"/>
</dbReference>
<dbReference type="AlphaFoldDB" id="A0A501X1X9"/>
<dbReference type="SMART" id="SM00850">
    <property type="entry name" value="LytTR"/>
    <property type="match status" value="1"/>
</dbReference>
<evidence type="ECO:0000259" key="4">
    <source>
        <dbReference type="PROSITE" id="PS50930"/>
    </source>
</evidence>
<sequence>MSSPKTAIIADDEPILRLTLKKILAEIWSDLEVIAMASNGNEALELITAAQPDIAFLDIRMPELTGLEVAKRLQQTGVAPQTKIIFLTAYDEYALQAFDLAAVDYLLKPVDERRLEQTRDRLLQSTSSSGIEEQTLTKLSQLLSQQVRPSTASRWFNASKGDDVYVIDVSSVLYFQAEDKYITVKTTEGEYLIRKSLRQLEEELDPDLFWRVHRGTLVQVEHIARVEKTFTGQLRIHLKQSRDVLPVSRRFAGRFKPN</sequence>